<feature type="domain" description="N-end rule aminoacyl transferase C-terminal" evidence="1">
    <location>
        <begin position="78"/>
        <end position="184"/>
    </location>
</feature>
<dbReference type="GO" id="GO:0005737">
    <property type="term" value="C:cytoplasm"/>
    <property type="evidence" value="ECO:0007669"/>
    <property type="project" value="TreeGrafter"/>
</dbReference>
<comment type="caution">
    <text evidence="2">The sequence shown here is derived from an EMBL/GenBank/DDBJ whole genome shotgun (WGS) entry which is preliminary data.</text>
</comment>
<proteinExistence type="predicted"/>
<dbReference type="Proteomes" id="UP000290407">
    <property type="component" value="Unassembled WGS sequence"/>
</dbReference>
<dbReference type="RefSeq" id="WP_077921416.1">
    <property type="nucleotide sequence ID" value="NZ_SBLB01000006.1"/>
</dbReference>
<dbReference type="PANTHER" id="PTHR21367">
    <property type="entry name" value="ARGININE-TRNA-PROTEIN TRANSFERASE 1"/>
    <property type="match status" value="1"/>
</dbReference>
<dbReference type="InterPro" id="IPR016181">
    <property type="entry name" value="Acyl_CoA_acyltransferase"/>
</dbReference>
<evidence type="ECO:0000313" key="3">
    <source>
        <dbReference type="Proteomes" id="UP000290407"/>
    </source>
</evidence>
<dbReference type="SUPFAM" id="SSF55729">
    <property type="entry name" value="Acyl-CoA N-acyltransferases (Nat)"/>
    <property type="match status" value="1"/>
</dbReference>
<dbReference type="Pfam" id="PF04377">
    <property type="entry name" value="ATE_C"/>
    <property type="match status" value="1"/>
</dbReference>
<reference evidence="2 3" key="1">
    <citation type="submission" date="2019-01" db="EMBL/GenBank/DDBJ databases">
        <title>Spirosoma flava sp. nov., a propanil-degrading bacterium isolated from herbicide-contaminated soil.</title>
        <authorList>
            <person name="Zhang L."/>
            <person name="Jiang J.-D."/>
        </authorList>
    </citation>
    <scope>NUCLEOTIDE SEQUENCE [LARGE SCALE GENOMIC DNA]</scope>
    <source>
        <strain evidence="2 3">TY50</strain>
    </source>
</reference>
<keyword evidence="3" id="KW-1185">Reference proteome</keyword>
<dbReference type="InterPro" id="IPR030700">
    <property type="entry name" value="N-end_Aminoacyl_Trfase"/>
</dbReference>
<protein>
    <submittedName>
        <fullName evidence="2">Arginine-tRNA-protein transferase</fullName>
    </submittedName>
</protein>
<keyword evidence="2" id="KW-0808">Transferase</keyword>
<organism evidence="2 3">
    <name type="scientific">Spirosoma sordidisoli</name>
    <dbReference type="NCBI Taxonomy" id="2502893"/>
    <lineage>
        <taxon>Bacteria</taxon>
        <taxon>Pseudomonadati</taxon>
        <taxon>Bacteroidota</taxon>
        <taxon>Cytophagia</taxon>
        <taxon>Cytophagales</taxon>
        <taxon>Cytophagaceae</taxon>
        <taxon>Spirosoma</taxon>
    </lineage>
</organism>
<sequence length="220" mass="25786">MKGRELDLYLSEGYFRMQQDVFTCRFILFEDRLCPVHWLRLDLARVTYGKSQRQLLKSNARFSVDVRPFVLTHELETLYAEYRDSITFDAPLSVEACLLDGSAYNVFDSYVVEVRDGARLIAAGIFDDGVRSIAGIMNFYHPDYRRYSLGKFLMLQKIRYAQQQQKVYYYPGYVVSHYPKFDYKLYACESATELFDQLSGNWLPFSWETMSTLAATMLDE</sequence>
<dbReference type="GO" id="GO:0004057">
    <property type="term" value="F:arginyl-tRNA--protein transferase activity"/>
    <property type="evidence" value="ECO:0007669"/>
    <property type="project" value="InterPro"/>
</dbReference>
<dbReference type="PANTHER" id="PTHR21367:SF1">
    <property type="entry name" value="ARGINYL-TRNA--PROTEIN TRANSFERASE 1"/>
    <property type="match status" value="1"/>
</dbReference>
<dbReference type="AlphaFoldDB" id="A0A4Q2UGK2"/>
<name>A0A4Q2UGK2_9BACT</name>
<evidence type="ECO:0000313" key="2">
    <source>
        <dbReference type="EMBL" id="RYC68136.1"/>
    </source>
</evidence>
<dbReference type="EMBL" id="SBLB01000006">
    <property type="protein sequence ID" value="RYC68136.1"/>
    <property type="molecule type" value="Genomic_DNA"/>
</dbReference>
<gene>
    <name evidence="2" type="ORF">EQG79_22045</name>
</gene>
<evidence type="ECO:0000259" key="1">
    <source>
        <dbReference type="Pfam" id="PF04377"/>
    </source>
</evidence>
<dbReference type="InterPro" id="IPR007472">
    <property type="entry name" value="N-end_Aminoacyl_Trfase_C"/>
</dbReference>
<accession>A0A4Q2UGK2</accession>